<keyword evidence="1" id="KW-0732">Signal</keyword>
<dbReference type="RefSeq" id="WP_172838286.1">
    <property type="nucleotide sequence ID" value="NZ_LT629690.1"/>
</dbReference>
<name>A0A1G7MXI4_9BACT</name>
<dbReference type="AlphaFoldDB" id="A0A1G7MXI4"/>
<evidence type="ECO:0000256" key="1">
    <source>
        <dbReference type="SAM" id="SignalP"/>
    </source>
</evidence>
<organism evidence="2 3">
    <name type="scientific">Terriglobus roseus</name>
    <dbReference type="NCBI Taxonomy" id="392734"/>
    <lineage>
        <taxon>Bacteria</taxon>
        <taxon>Pseudomonadati</taxon>
        <taxon>Acidobacteriota</taxon>
        <taxon>Terriglobia</taxon>
        <taxon>Terriglobales</taxon>
        <taxon>Acidobacteriaceae</taxon>
        <taxon>Terriglobus</taxon>
    </lineage>
</organism>
<evidence type="ECO:0000313" key="3">
    <source>
        <dbReference type="Proteomes" id="UP000182427"/>
    </source>
</evidence>
<feature type="signal peptide" evidence="1">
    <location>
        <begin position="1"/>
        <end position="17"/>
    </location>
</feature>
<keyword evidence="3" id="KW-1185">Reference proteome</keyword>
<evidence type="ECO:0000313" key="2">
    <source>
        <dbReference type="EMBL" id="SDF66518.1"/>
    </source>
</evidence>
<accession>A0A1G7MXI4</accession>
<protein>
    <submittedName>
        <fullName evidence="2">Soil-associated protein, TIGR03435 family</fullName>
    </submittedName>
</protein>
<gene>
    <name evidence="2" type="ORF">SAMN05444167_2936</name>
</gene>
<dbReference type="EMBL" id="LT629690">
    <property type="protein sequence ID" value="SDF66518.1"/>
    <property type="molecule type" value="Genomic_DNA"/>
</dbReference>
<feature type="chain" id="PRO_5009242005" evidence="1">
    <location>
        <begin position="18"/>
        <end position="265"/>
    </location>
</feature>
<sequence>MRLILTLLLCISMSCAAQTFEAASLRLLPEGAKPDYTQLDVLDATHPGIWKAPSLLTIDLNLFEMIVTSYSVSNSGMHDALMSQLPLWGMKQEYHLTARIPEGTTLADLRLMLQALLKERFALAAHWDNRTMPVLLLQQAGTSTNLAPFRGTCQQQPANCISDFRWKDGMVHMAFTGQTMPQIADTLSGLGHYMGGQKRGPIVDDTNLPGQWNATIDFSPLMGTNETQGDTFATALKKQMGLILKPSERPVPSLIIDHVDHATAD</sequence>
<dbReference type="NCBIfam" id="TIGR03435">
    <property type="entry name" value="Soli_TIGR03435"/>
    <property type="match status" value="1"/>
</dbReference>
<dbReference type="Pfam" id="PF12543">
    <property type="entry name" value="DUF3738"/>
    <property type="match status" value="1"/>
</dbReference>
<dbReference type="PROSITE" id="PS51257">
    <property type="entry name" value="PROKAR_LIPOPROTEIN"/>
    <property type="match status" value="1"/>
</dbReference>
<dbReference type="Proteomes" id="UP000182427">
    <property type="component" value="Chromosome I"/>
</dbReference>
<reference evidence="3" key="1">
    <citation type="submission" date="2016-10" db="EMBL/GenBank/DDBJ databases">
        <authorList>
            <person name="Varghese N."/>
            <person name="Submissions S."/>
        </authorList>
    </citation>
    <scope>NUCLEOTIDE SEQUENCE [LARGE SCALE GENOMIC DNA]</scope>
    <source>
        <strain evidence="3">GAS232</strain>
    </source>
</reference>
<dbReference type="InterPro" id="IPR017801">
    <property type="entry name" value="DUF3738"/>
</dbReference>
<proteinExistence type="predicted"/>